<feature type="transmembrane region" description="Helical" evidence="1">
    <location>
        <begin position="21"/>
        <end position="42"/>
    </location>
</feature>
<dbReference type="RefSeq" id="WP_308482584.1">
    <property type="nucleotide sequence ID" value="NZ_OY726397.1"/>
</dbReference>
<reference evidence="3 4" key="1">
    <citation type="submission" date="2023-08" db="EMBL/GenBank/DDBJ databases">
        <authorList>
            <person name="Folkvardsen B D."/>
            <person name="Norman A."/>
        </authorList>
    </citation>
    <scope>NUCLEOTIDE SEQUENCE [LARGE SCALE GENOMIC DNA]</scope>
    <source>
        <strain evidence="3 4">Mu0053</strain>
    </source>
</reference>
<dbReference type="InterPro" id="IPR050491">
    <property type="entry name" value="AmpC-like"/>
</dbReference>
<dbReference type="Gene3D" id="3.40.710.10">
    <property type="entry name" value="DD-peptidase/beta-lactamase superfamily"/>
    <property type="match status" value="1"/>
</dbReference>
<dbReference type="InterPro" id="IPR006311">
    <property type="entry name" value="TAT_signal"/>
</dbReference>
<keyword evidence="1" id="KW-0472">Membrane</keyword>
<dbReference type="PANTHER" id="PTHR46825:SF9">
    <property type="entry name" value="BETA-LACTAMASE-RELATED DOMAIN-CONTAINING PROTEIN"/>
    <property type="match status" value="1"/>
</dbReference>
<gene>
    <name evidence="3" type="ORF">MU0053_002453</name>
</gene>
<keyword evidence="3" id="KW-0378">Hydrolase</keyword>
<evidence type="ECO:0000256" key="1">
    <source>
        <dbReference type="SAM" id="Phobius"/>
    </source>
</evidence>
<evidence type="ECO:0000313" key="4">
    <source>
        <dbReference type="Proteomes" id="UP001190465"/>
    </source>
</evidence>
<evidence type="ECO:0000313" key="3">
    <source>
        <dbReference type="EMBL" id="CAJ1503509.1"/>
    </source>
</evidence>
<keyword evidence="1" id="KW-1133">Transmembrane helix</keyword>
<feature type="domain" description="Beta-lactamase-related" evidence="2">
    <location>
        <begin position="56"/>
        <end position="375"/>
    </location>
</feature>
<dbReference type="EC" id="3.1.1.103" evidence="3"/>
<dbReference type="PROSITE" id="PS51318">
    <property type="entry name" value="TAT"/>
    <property type="match status" value="1"/>
</dbReference>
<dbReference type="SUPFAM" id="SSF56601">
    <property type="entry name" value="beta-lactamase/transpeptidase-like"/>
    <property type="match status" value="1"/>
</dbReference>
<dbReference type="InterPro" id="IPR001466">
    <property type="entry name" value="Beta-lactam-related"/>
</dbReference>
<proteinExistence type="predicted"/>
<keyword evidence="4" id="KW-1185">Reference proteome</keyword>
<sequence length="506" mass="54150">MQHDYGHDPRSGSAKLSRRSVLRGAGVVATAALLAGTSATAACAREPDNDRLFAELDAKVEELMARYAVPGVAIGVWHQGREHLRGFGVTDVDAPEPVSADTLFRIGSTTKTATGTAVMRLVESGRVGLDERVRTYLPDFATADPTVAERVTVRQLLNHTPGWNGDFFIDFGSGDDALDKYVAEIRTLAQLTPLGTTFSYNNAAIVVAGHLVAKVTGRTYEHALRELVLDPLGLEHTAFDAVGPIAVPHGVVEGKAVPNPSAWDMPRSLHPTGGLISSARDQLSYARFHLGDGHGPDGTELLRPDSLVAMRSDPGPGGTLGVELDGLGVTWHLRPTAEGVHVVQHGGSWSGQHSGFLFVPDRDFAFTVLTNSDGGALLTTDLVYDDWVLQHFAGLQNLPAAPRDLSAAELAPYEGRYTAVEIAPDGDVVSTDTVLTAAAGRLRYEVPSMAEAPLGMPAYLAFYRDDHVLMLGRDGNLMPGRADFVRDDAGSLQWLRMGGRLQRKVA</sequence>
<dbReference type="Proteomes" id="UP001190465">
    <property type="component" value="Chromosome"/>
</dbReference>
<accession>A0ABM9LRI2</accession>
<name>A0ABM9LRI2_9MYCO</name>
<dbReference type="Pfam" id="PF00144">
    <property type="entry name" value="Beta-lactamase"/>
    <property type="match status" value="1"/>
</dbReference>
<protein>
    <submittedName>
        <fullName evidence="3">Serine hydrolase domain-containing protein</fullName>
        <ecNumber evidence="3">3.1.1.103</ecNumber>
    </submittedName>
</protein>
<dbReference type="InterPro" id="IPR012338">
    <property type="entry name" value="Beta-lactam/transpept-like"/>
</dbReference>
<dbReference type="EMBL" id="OY726397">
    <property type="protein sequence ID" value="CAJ1503509.1"/>
    <property type="molecule type" value="Genomic_DNA"/>
</dbReference>
<organism evidence="3 4">
    <name type="scientific">[Mycobacterium] burgundiense</name>
    <dbReference type="NCBI Taxonomy" id="3064286"/>
    <lineage>
        <taxon>Bacteria</taxon>
        <taxon>Bacillati</taxon>
        <taxon>Actinomycetota</taxon>
        <taxon>Actinomycetes</taxon>
        <taxon>Mycobacteriales</taxon>
        <taxon>Mycobacteriaceae</taxon>
        <taxon>Mycolicibacterium</taxon>
    </lineage>
</organism>
<evidence type="ECO:0000259" key="2">
    <source>
        <dbReference type="Pfam" id="PF00144"/>
    </source>
</evidence>
<dbReference type="GO" id="GO:0016787">
    <property type="term" value="F:hydrolase activity"/>
    <property type="evidence" value="ECO:0007669"/>
    <property type="project" value="UniProtKB-KW"/>
</dbReference>
<keyword evidence="1" id="KW-0812">Transmembrane</keyword>
<dbReference type="PANTHER" id="PTHR46825">
    <property type="entry name" value="D-ALANYL-D-ALANINE-CARBOXYPEPTIDASE/ENDOPEPTIDASE AMPH"/>
    <property type="match status" value="1"/>
</dbReference>